<sequence length="174" mass="19445">MSDQIACSECGELHTLDEVELVFRRPDAVAALSDAEREARCRENDDLCAIWGDSDDSHRYFVRGLLPLMVTGRPLDYCLGVWMEVRRDVFDRIYALWDSDSQLDEPPLDGLLANDIPTRPGSLDLHGKIHLTGPETRPEFMVADAAAALFADQRDGISAHQADAFLKSLDRRSA</sequence>
<comment type="caution">
    <text evidence="1">The sequence shown here is derived from an EMBL/GenBank/DDBJ whole genome shotgun (WGS) entry which is preliminary data.</text>
</comment>
<gene>
    <name evidence="1" type="ORF">GEV02_22835</name>
</gene>
<dbReference type="Pfam" id="PF09965">
    <property type="entry name" value="DUF2199"/>
    <property type="match status" value="1"/>
</dbReference>
<dbReference type="RefSeq" id="WP_152840252.1">
    <property type="nucleotide sequence ID" value="NZ_WHUG01000010.1"/>
</dbReference>
<proteinExistence type="predicted"/>
<keyword evidence="2" id="KW-1185">Reference proteome</keyword>
<reference evidence="1 2" key="1">
    <citation type="submission" date="2019-10" db="EMBL/GenBank/DDBJ databases">
        <title>Two novel species isolated from a subtropical stream in China.</title>
        <authorList>
            <person name="Lu H."/>
        </authorList>
    </citation>
    <scope>NUCLEOTIDE SEQUENCE [LARGE SCALE GENOMIC DNA]</scope>
    <source>
        <strain evidence="1 2">FT29W</strain>
    </source>
</reference>
<dbReference type="Proteomes" id="UP000440498">
    <property type="component" value="Unassembled WGS sequence"/>
</dbReference>
<organism evidence="1 2">
    <name type="scientific">Rugamonas aquatica</name>
    <dbReference type="NCBI Taxonomy" id="2743357"/>
    <lineage>
        <taxon>Bacteria</taxon>
        <taxon>Pseudomonadati</taxon>
        <taxon>Pseudomonadota</taxon>
        <taxon>Betaproteobacteria</taxon>
        <taxon>Burkholderiales</taxon>
        <taxon>Oxalobacteraceae</taxon>
        <taxon>Telluria group</taxon>
        <taxon>Rugamonas</taxon>
    </lineage>
</organism>
<dbReference type="InterPro" id="IPR018697">
    <property type="entry name" value="DUF2199"/>
</dbReference>
<dbReference type="EMBL" id="WHUG01000010">
    <property type="protein sequence ID" value="MQA40979.1"/>
    <property type="molecule type" value="Genomic_DNA"/>
</dbReference>
<evidence type="ECO:0000313" key="1">
    <source>
        <dbReference type="EMBL" id="MQA40979.1"/>
    </source>
</evidence>
<dbReference type="AlphaFoldDB" id="A0A6A7N7I3"/>
<name>A0A6A7N7I3_9BURK</name>
<accession>A0A6A7N7I3</accession>
<evidence type="ECO:0000313" key="2">
    <source>
        <dbReference type="Proteomes" id="UP000440498"/>
    </source>
</evidence>
<protein>
    <submittedName>
        <fullName evidence="1">DUF2199 domain-containing protein</fullName>
    </submittedName>
</protein>